<reference evidence="3" key="1">
    <citation type="submission" date="2020-09" db="EMBL/GenBank/DDBJ databases">
        <title>Brevundimonas sp. LVF2 isolated from a puddle in Goettingen, Germany.</title>
        <authorList>
            <person name="Friedrich I."/>
            <person name="Klassen A."/>
            <person name="Hannes N."/>
            <person name="Schneider D."/>
            <person name="Hertel R."/>
            <person name="Daniel R."/>
        </authorList>
    </citation>
    <scope>NUCLEOTIDE SEQUENCE</scope>
    <source>
        <strain evidence="3">LVF2</strain>
    </source>
</reference>
<dbReference type="SUPFAM" id="SSF51430">
    <property type="entry name" value="NAD(P)-linked oxidoreductase"/>
    <property type="match status" value="1"/>
</dbReference>
<dbReference type="Gene3D" id="3.20.20.100">
    <property type="entry name" value="NADP-dependent oxidoreductase domain"/>
    <property type="match status" value="1"/>
</dbReference>
<dbReference type="PANTHER" id="PTHR43364">
    <property type="entry name" value="NADH-SPECIFIC METHYLGLYOXAL REDUCTASE-RELATED"/>
    <property type="match status" value="1"/>
</dbReference>
<evidence type="ECO:0000313" key="3">
    <source>
        <dbReference type="EMBL" id="QTC90188.1"/>
    </source>
</evidence>
<dbReference type="InterPro" id="IPR036812">
    <property type="entry name" value="NAD(P)_OxRdtase_dom_sf"/>
</dbReference>
<feature type="domain" description="NADP-dependent oxidoreductase" evidence="2">
    <location>
        <begin position="15"/>
        <end position="317"/>
    </location>
</feature>
<evidence type="ECO:0000313" key="4">
    <source>
        <dbReference type="Proteomes" id="UP000663918"/>
    </source>
</evidence>
<name>A0A975GV47_9CAUL</name>
<sequence>MQRRPLGKSGLETAPLIFGGNVFGWTIDKDRSFVLLDAFVDAGFNAIDTADVYSRWVPGNAGGESETIIGEWLKARGKRDDVLILTKVGSSMGQNGDDARNDLSGRWIEKAVDASLKRLKTDYIDLYQSHWMDKVTPTEETLRAYEGLIQSGKVRAIGASNHDVAKLEEAAALASEKGLPRYETLQPHYNLYSRSTFEGELQDYAVAENLGVITYFSLESGFLSGKYKTADDLKSASRGGALKDHFNERGVRILAVLDGVAQRLEVTPAQVSLAWLLSRPGVTAPIVSATSLEQLNDTLKAATLEVPQDALEELTEASAYDL</sequence>
<dbReference type="Pfam" id="PF00248">
    <property type="entry name" value="Aldo_ket_red"/>
    <property type="match status" value="1"/>
</dbReference>
<dbReference type="Proteomes" id="UP000663918">
    <property type="component" value="Chromosome"/>
</dbReference>
<dbReference type="CDD" id="cd19081">
    <property type="entry name" value="AKR_AKR9C1"/>
    <property type="match status" value="1"/>
</dbReference>
<organism evidence="3 4">
    <name type="scientific">Brevundimonas goettingensis</name>
    <dbReference type="NCBI Taxonomy" id="2774190"/>
    <lineage>
        <taxon>Bacteria</taxon>
        <taxon>Pseudomonadati</taxon>
        <taxon>Pseudomonadota</taxon>
        <taxon>Alphaproteobacteria</taxon>
        <taxon>Caulobacterales</taxon>
        <taxon>Caulobacteraceae</taxon>
        <taxon>Brevundimonas</taxon>
    </lineage>
</organism>
<dbReference type="RefSeq" id="WP_207868609.1">
    <property type="nucleotide sequence ID" value="NZ_CP062222.1"/>
</dbReference>
<keyword evidence="1" id="KW-0560">Oxidoreductase</keyword>
<dbReference type="InterPro" id="IPR050523">
    <property type="entry name" value="AKR_Detox_Biosynth"/>
</dbReference>
<dbReference type="AlphaFoldDB" id="A0A975GV47"/>
<dbReference type="GO" id="GO:0005829">
    <property type="term" value="C:cytosol"/>
    <property type="evidence" value="ECO:0007669"/>
    <property type="project" value="TreeGrafter"/>
</dbReference>
<protein>
    <submittedName>
        <fullName evidence="3">Aldo/keto reductase</fullName>
    </submittedName>
</protein>
<gene>
    <name evidence="3" type="ORF">IFJ75_12965</name>
</gene>
<dbReference type="PANTHER" id="PTHR43364:SF6">
    <property type="entry name" value="OXIDOREDUCTASE-RELATED"/>
    <property type="match status" value="1"/>
</dbReference>
<dbReference type="FunFam" id="3.20.20.100:FF:000004">
    <property type="entry name" value="Oxidoreductase, aldo/keto reductase"/>
    <property type="match status" value="1"/>
</dbReference>
<dbReference type="GO" id="GO:0016491">
    <property type="term" value="F:oxidoreductase activity"/>
    <property type="evidence" value="ECO:0007669"/>
    <property type="project" value="UniProtKB-KW"/>
</dbReference>
<evidence type="ECO:0000256" key="1">
    <source>
        <dbReference type="ARBA" id="ARBA00023002"/>
    </source>
</evidence>
<keyword evidence="4" id="KW-1185">Reference proteome</keyword>
<dbReference type="EMBL" id="CP062222">
    <property type="protein sequence ID" value="QTC90188.1"/>
    <property type="molecule type" value="Genomic_DNA"/>
</dbReference>
<evidence type="ECO:0000259" key="2">
    <source>
        <dbReference type="Pfam" id="PF00248"/>
    </source>
</evidence>
<dbReference type="InterPro" id="IPR023210">
    <property type="entry name" value="NADP_OxRdtase_dom"/>
</dbReference>
<dbReference type="KEGG" id="bgoe:IFJ75_12965"/>
<proteinExistence type="predicted"/>
<accession>A0A975GV47</accession>